<organism evidence="1 2">
    <name type="scientific">Colocasia esculenta</name>
    <name type="common">Wild taro</name>
    <name type="synonym">Arum esculentum</name>
    <dbReference type="NCBI Taxonomy" id="4460"/>
    <lineage>
        <taxon>Eukaryota</taxon>
        <taxon>Viridiplantae</taxon>
        <taxon>Streptophyta</taxon>
        <taxon>Embryophyta</taxon>
        <taxon>Tracheophyta</taxon>
        <taxon>Spermatophyta</taxon>
        <taxon>Magnoliopsida</taxon>
        <taxon>Liliopsida</taxon>
        <taxon>Araceae</taxon>
        <taxon>Aroideae</taxon>
        <taxon>Colocasieae</taxon>
        <taxon>Colocasia</taxon>
    </lineage>
</organism>
<name>A0A843XCX7_COLES</name>
<evidence type="ECO:0000313" key="1">
    <source>
        <dbReference type="EMBL" id="MQM17166.1"/>
    </source>
</evidence>
<proteinExistence type="predicted"/>
<evidence type="ECO:0000313" key="2">
    <source>
        <dbReference type="Proteomes" id="UP000652761"/>
    </source>
</evidence>
<dbReference type="Proteomes" id="UP000652761">
    <property type="component" value="Unassembled WGS sequence"/>
</dbReference>
<keyword evidence="2" id="KW-1185">Reference proteome</keyword>
<reference evidence="1" key="1">
    <citation type="submission" date="2017-07" db="EMBL/GenBank/DDBJ databases">
        <title>Taro Niue Genome Assembly and Annotation.</title>
        <authorList>
            <person name="Atibalentja N."/>
            <person name="Keating K."/>
            <person name="Fields C.J."/>
        </authorList>
    </citation>
    <scope>NUCLEOTIDE SEQUENCE</scope>
    <source>
        <strain evidence="1">Niue_2</strain>
        <tissue evidence="1">Leaf</tissue>
    </source>
</reference>
<comment type="caution">
    <text evidence="1">The sequence shown here is derived from an EMBL/GenBank/DDBJ whole genome shotgun (WGS) entry which is preliminary data.</text>
</comment>
<dbReference type="AlphaFoldDB" id="A0A843XCX7"/>
<protein>
    <submittedName>
        <fullName evidence="1">Uncharacterized protein</fullName>
    </submittedName>
</protein>
<accession>A0A843XCX7</accession>
<gene>
    <name evidence="1" type="ORF">Taro_050139</name>
</gene>
<dbReference type="EMBL" id="NMUH01007385">
    <property type="protein sequence ID" value="MQM17166.1"/>
    <property type="molecule type" value="Genomic_DNA"/>
</dbReference>
<sequence length="101" mass="10888">MASVCGALALVECVAHKMEPVSVVVCVLPSVVVRRLFQNASLVGYPRFCVSQARVFVVLGVCPGACMVPSRSVSSVLDTLTHMFELYVQLSERRQRAATCG</sequence>